<dbReference type="SUPFAM" id="SSF50978">
    <property type="entry name" value="WD40 repeat-like"/>
    <property type="match status" value="1"/>
</dbReference>
<dbReference type="GO" id="GO:0031145">
    <property type="term" value="P:anaphase-promoting complex-dependent catabolic process"/>
    <property type="evidence" value="ECO:0007669"/>
    <property type="project" value="TreeGrafter"/>
</dbReference>
<dbReference type="STRING" id="215250.A0A316YL94"/>
<dbReference type="GO" id="GO:0051301">
    <property type="term" value="P:cell division"/>
    <property type="evidence" value="ECO:0007669"/>
    <property type="project" value="UniProtKB-KW"/>
</dbReference>
<feature type="repeat" description="WD" evidence="7">
    <location>
        <begin position="422"/>
        <end position="455"/>
    </location>
</feature>
<feature type="repeat" description="WD" evidence="7">
    <location>
        <begin position="206"/>
        <end position="238"/>
    </location>
</feature>
<dbReference type="InterPro" id="IPR033010">
    <property type="entry name" value="Cdc20/Fizzy"/>
</dbReference>
<organism evidence="10 11">
    <name type="scientific">Acaromyces ingoldii</name>
    <dbReference type="NCBI Taxonomy" id="215250"/>
    <lineage>
        <taxon>Eukaryota</taxon>
        <taxon>Fungi</taxon>
        <taxon>Dikarya</taxon>
        <taxon>Basidiomycota</taxon>
        <taxon>Ustilaginomycotina</taxon>
        <taxon>Exobasidiomycetes</taxon>
        <taxon>Exobasidiales</taxon>
        <taxon>Cryptobasidiaceae</taxon>
        <taxon>Acaromyces</taxon>
    </lineage>
</organism>
<proteinExistence type="inferred from homology"/>
<dbReference type="Gene3D" id="2.130.10.10">
    <property type="entry name" value="YVTN repeat-like/Quinoprotein amine dehydrogenase"/>
    <property type="match status" value="1"/>
</dbReference>
<protein>
    <submittedName>
        <fullName evidence="10">WD40 repeat-like protein</fullName>
    </submittedName>
</protein>
<evidence type="ECO:0000313" key="10">
    <source>
        <dbReference type="EMBL" id="PWN89816.1"/>
    </source>
</evidence>
<feature type="compositionally biased region" description="Low complexity" evidence="8">
    <location>
        <begin position="31"/>
        <end position="51"/>
    </location>
</feature>
<dbReference type="GeneID" id="37040717"/>
<feature type="compositionally biased region" description="Basic and acidic residues" evidence="8">
    <location>
        <begin position="1"/>
        <end position="17"/>
    </location>
</feature>
<dbReference type="GO" id="GO:1990757">
    <property type="term" value="F:ubiquitin ligase activator activity"/>
    <property type="evidence" value="ECO:0007669"/>
    <property type="project" value="TreeGrafter"/>
</dbReference>
<dbReference type="GO" id="GO:0005680">
    <property type="term" value="C:anaphase-promoting complex"/>
    <property type="evidence" value="ECO:0007669"/>
    <property type="project" value="TreeGrafter"/>
</dbReference>
<evidence type="ECO:0000256" key="6">
    <source>
        <dbReference type="ARBA" id="ARBA00023306"/>
    </source>
</evidence>
<dbReference type="Pfam" id="PF24807">
    <property type="entry name" value="WD40_CDC20-Fz"/>
    <property type="match status" value="1"/>
</dbReference>
<keyword evidence="11" id="KW-1185">Reference proteome</keyword>
<feature type="repeat" description="WD" evidence="7">
    <location>
        <begin position="288"/>
        <end position="320"/>
    </location>
</feature>
<dbReference type="InterPro" id="IPR001680">
    <property type="entry name" value="WD40_rpt"/>
</dbReference>
<dbReference type="PROSITE" id="PS50082">
    <property type="entry name" value="WD_REPEATS_2"/>
    <property type="match status" value="3"/>
</dbReference>
<dbReference type="FunCoup" id="A0A316YL94">
    <property type="interactions" value="581"/>
</dbReference>
<dbReference type="InterPro" id="IPR036322">
    <property type="entry name" value="WD40_repeat_dom_sf"/>
</dbReference>
<feature type="domain" description="CDC20/Fizzy WD40" evidence="9">
    <location>
        <begin position="143"/>
        <end position="453"/>
    </location>
</feature>
<dbReference type="InterPro" id="IPR015943">
    <property type="entry name" value="WD40/YVTN_repeat-like_dom_sf"/>
</dbReference>
<name>A0A316YL94_9BASI</name>
<evidence type="ECO:0000256" key="5">
    <source>
        <dbReference type="ARBA" id="ARBA00022776"/>
    </source>
</evidence>
<evidence type="ECO:0000256" key="7">
    <source>
        <dbReference type="PROSITE-ProRule" id="PRU00221"/>
    </source>
</evidence>
<feature type="region of interest" description="Disordered" evidence="8">
    <location>
        <begin position="99"/>
        <end position="142"/>
    </location>
</feature>
<accession>A0A316YL94</accession>
<evidence type="ECO:0000256" key="1">
    <source>
        <dbReference type="ARBA" id="ARBA00006445"/>
    </source>
</evidence>
<dbReference type="GO" id="GO:0010997">
    <property type="term" value="F:anaphase-promoting complex binding"/>
    <property type="evidence" value="ECO:0007669"/>
    <property type="project" value="InterPro"/>
</dbReference>
<dbReference type="RefSeq" id="XP_025377014.1">
    <property type="nucleotide sequence ID" value="XM_025518801.1"/>
</dbReference>
<reference evidence="10 11" key="1">
    <citation type="journal article" date="2018" name="Mol. Biol. Evol.">
        <title>Broad Genomic Sampling Reveals a Smut Pathogenic Ancestry of the Fungal Clade Ustilaginomycotina.</title>
        <authorList>
            <person name="Kijpornyongpan T."/>
            <person name="Mondo S.J."/>
            <person name="Barry K."/>
            <person name="Sandor L."/>
            <person name="Lee J."/>
            <person name="Lipzen A."/>
            <person name="Pangilinan J."/>
            <person name="LaButti K."/>
            <person name="Hainaut M."/>
            <person name="Henrissat B."/>
            <person name="Grigoriev I.V."/>
            <person name="Spatafora J.W."/>
            <person name="Aime M.C."/>
        </authorList>
    </citation>
    <scope>NUCLEOTIDE SEQUENCE [LARGE SCALE GENOMIC DNA]</scope>
    <source>
        <strain evidence="10 11">MCA 4198</strain>
    </source>
</reference>
<gene>
    <name evidence="10" type="ORF">FA10DRAFT_229656</name>
</gene>
<feature type="region of interest" description="Disordered" evidence="8">
    <location>
        <begin position="1"/>
        <end position="79"/>
    </location>
</feature>
<comment type="similarity">
    <text evidence="1">Belongs to the WD repeat CDC20/Fizzy family.</text>
</comment>
<keyword evidence="5" id="KW-0498">Mitosis</keyword>
<dbReference type="Proteomes" id="UP000245768">
    <property type="component" value="Unassembled WGS sequence"/>
</dbReference>
<evidence type="ECO:0000313" key="11">
    <source>
        <dbReference type="Proteomes" id="UP000245768"/>
    </source>
</evidence>
<evidence type="ECO:0000256" key="4">
    <source>
        <dbReference type="ARBA" id="ARBA00022737"/>
    </source>
</evidence>
<feature type="compositionally biased region" description="Low complexity" evidence="8">
    <location>
        <begin position="99"/>
        <end position="109"/>
    </location>
</feature>
<evidence type="ECO:0000256" key="8">
    <source>
        <dbReference type="SAM" id="MobiDB-lite"/>
    </source>
</evidence>
<dbReference type="OrthoDB" id="10263272at2759"/>
<dbReference type="PANTHER" id="PTHR19918">
    <property type="entry name" value="CELL DIVISION CYCLE 20 CDC20 FIZZY -RELATED"/>
    <property type="match status" value="1"/>
</dbReference>
<dbReference type="InterPro" id="IPR056150">
    <property type="entry name" value="WD40_CDC20-Fz"/>
</dbReference>
<keyword evidence="6" id="KW-0131">Cell cycle</keyword>
<dbReference type="EMBL" id="KZ819636">
    <property type="protein sequence ID" value="PWN89816.1"/>
    <property type="molecule type" value="Genomic_DNA"/>
</dbReference>
<dbReference type="InParanoid" id="A0A316YL94"/>
<keyword evidence="2 7" id="KW-0853">WD repeat</keyword>
<keyword evidence="4" id="KW-0677">Repeat</keyword>
<evidence type="ECO:0000259" key="9">
    <source>
        <dbReference type="Pfam" id="PF24807"/>
    </source>
</evidence>
<evidence type="ECO:0000256" key="3">
    <source>
        <dbReference type="ARBA" id="ARBA00022618"/>
    </source>
</evidence>
<dbReference type="PANTHER" id="PTHR19918:SF8">
    <property type="entry name" value="FI02843P"/>
    <property type="match status" value="1"/>
</dbReference>
<evidence type="ECO:0000256" key="2">
    <source>
        <dbReference type="ARBA" id="ARBA00022574"/>
    </source>
</evidence>
<dbReference type="SMART" id="SM00320">
    <property type="entry name" value="WD40"/>
    <property type="match status" value="5"/>
</dbReference>
<dbReference type="PROSITE" id="PS50294">
    <property type="entry name" value="WD_REPEATS_REGION"/>
    <property type="match status" value="2"/>
</dbReference>
<dbReference type="GO" id="GO:1905786">
    <property type="term" value="P:positive regulation of anaphase-promoting complex-dependent catabolic process"/>
    <property type="evidence" value="ECO:0007669"/>
    <property type="project" value="TreeGrafter"/>
</dbReference>
<keyword evidence="3" id="KW-0132">Cell division</keyword>
<dbReference type="AlphaFoldDB" id="A0A316YL94"/>
<sequence length="503" mass="53952">MCPKRGGDRFIPHRELSRSSGLSCDQLLENPGGDPLSMSSSSRRRSSSPGGDRSENLTTSSLGARSHNNDDTGSGMEAPPVDLEEALNIESNHRILSFSAAPPDSASAPEVRSRYAAPRPKVLPSSLTSGGRRRIPTVPEKTLDTPGMINDFYTHLLAWSPLNNVAIALGPVVHVWNGNTGDVIELCDLEAQPERLGGGPDQMPQSLSWDASGKVLAVGAPSGHVQLWDLETGQRLRTLRPDGQGGADCVSPNVSTWAEDMTFAVGYKSGLLREHDTRVKESVIRQIDNAHLQAVCGMEYRSDSALLATGGNDNAVKVWDRRTEVPKMHKEHHRGAVRAISWSPLNSSLLATGGGTLDKAIHFWNVTQSTKMQSIKTDSQITSLHWSHRYREIVSCHGLCEGSSEAPINVWAHPSCERLECIPAHLSRIAYSALSPDGQVLATVGLDESLKFWKIFENAHSDDASAKAGAGAGSGIRAASSAALDGVSSKGGVPTKKGLYSLR</sequence>